<dbReference type="PRINTS" id="PR00039">
    <property type="entry name" value="HTHLYSR"/>
</dbReference>
<evidence type="ECO:0000256" key="4">
    <source>
        <dbReference type="ARBA" id="ARBA00023163"/>
    </source>
</evidence>
<dbReference type="SUPFAM" id="SSF53850">
    <property type="entry name" value="Periplasmic binding protein-like II"/>
    <property type="match status" value="1"/>
</dbReference>
<name>A0ABW4N2X2_9CAUL</name>
<dbReference type="Pfam" id="PF03466">
    <property type="entry name" value="LysR_substrate"/>
    <property type="match status" value="1"/>
</dbReference>
<dbReference type="InterPro" id="IPR036390">
    <property type="entry name" value="WH_DNA-bd_sf"/>
</dbReference>
<evidence type="ECO:0000313" key="7">
    <source>
        <dbReference type="Proteomes" id="UP001597237"/>
    </source>
</evidence>
<dbReference type="InterPro" id="IPR036388">
    <property type="entry name" value="WH-like_DNA-bd_sf"/>
</dbReference>
<dbReference type="Gene3D" id="1.10.10.10">
    <property type="entry name" value="Winged helix-like DNA-binding domain superfamily/Winged helix DNA-binding domain"/>
    <property type="match status" value="1"/>
</dbReference>
<comment type="similarity">
    <text evidence="1">Belongs to the LysR transcriptional regulatory family.</text>
</comment>
<evidence type="ECO:0000256" key="1">
    <source>
        <dbReference type="ARBA" id="ARBA00009437"/>
    </source>
</evidence>
<keyword evidence="3" id="KW-0238">DNA-binding</keyword>
<dbReference type="PANTHER" id="PTHR30537:SF3">
    <property type="entry name" value="TRANSCRIPTIONAL REGULATORY PROTEIN"/>
    <property type="match status" value="1"/>
</dbReference>
<evidence type="ECO:0000313" key="6">
    <source>
        <dbReference type="EMBL" id="MFD1783535.1"/>
    </source>
</evidence>
<dbReference type="RefSeq" id="WP_377283270.1">
    <property type="nucleotide sequence ID" value="NZ_JBHRSI010000008.1"/>
</dbReference>
<gene>
    <name evidence="6" type="ORF">ACFSC0_09040</name>
</gene>
<organism evidence="6 7">
    <name type="scientific">Phenylobacterium terrae</name>
    <dbReference type="NCBI Taxonomy" id="2665495"/>
    <lineage>
        <taxon>Bacteria</taxon>
        <taxon>Pseudomonadati</taxon>
        <taxon>Pseudomonadota</taxon>
        <taxon>Alphaproteobacteria</taxon>
        <taxon>Caulobacterales</taxon>
        <taxon>Caulobacteraceae</taxon>
        <taxon>Phenylobacterium</taxon>
    </lineage>
</organism>
<evidence type="ECO:0000256" key="2">
    <source>
        <dbReference type="ARBA" id="ARBA00023015"/>
    </source>
</evidence>
<accession>A0ABW4N2X2</accession>
<dbReference type="Proteomes" id="UP001597237">
    <property type="component" value="Unassembled WGS sequence"/>
</dbReference>
<dbReference type="EMBL" id="JBHUEY010000001">
    <property type="protein sequence ID" value="MFD1783535.1"/>
    <property type="molecule type" value="Genomic_DNA"/>
</dbReference>
<keyword evidence="7" id="KW-1185">Reference proteome</keyword>
<comment type="caution">
    <text evidence="6">The sequence shown here is derived from an EMBL/GenBank/DDBJ whole genome shotgun (WGS) entry which is preliminary data.</text>
</comment>
<feature type="domain" description="HTH lysR-type" evidence="5">
    <location>
        <begin position="7"/>
        <end position="63"/>
    </location>
</feature>
<keyword evidence="2" id="KW-0805">Transcription regulation</keyword>
<dbReference type="Gene3D" id="3.40.190.290">
    <property type="match status" value="1"/>
</dbReference>
<keyword evidence="4" id="KW-0804">Transcription</keyword>
<proteinExistence type="inferred from homology"/>
<dbReference type="PANTHER" id="PTHR30537">
    <property type="entry name" value="HTH-TYPE TRANSCRIPTIONAL REGULATOR"/>
    <property type="match status" value="1"/>
</dbReference>
<dbReference type="SUPFAM" id="SSF46785">
    <property type="entry name" value="Winged helix' DNA-binding domain"/>
    <property type="match status" value="1"/>
</dbReference>
<evidence type="ECO:0000259" key="5">
    <source>
        <dbReference type="PROSITE" id="PS50931"/>
    </source>
</evidence>
<sequence length="301" mass="32621">MANAAADWDLFQSLHAVLQAGSFSGAARARGLTQPTLGRHIEALEQKLGGALFLRSPRGLQPTELALALAPHLDEMAATVGAALRDATGPADGSAGCVRLTASEVLAVEVLPPILKDFMDVHPDVEVELVVSNELEDLMRREADIAIRMARPTQSALVARRIGAIHFGFYATPGYVQRKGLPTDLDDLADGHTLIGFDRIDPKSIIDTIDIGRPINRDLFTFKTDNQLAQLAAVRAGLGVGATTHGLARREGLVQILPNAFSFQLEVWICMHESLKASRRMRLMSDHLAERLKAFVAENQP</sequence>
<dbReference type="InterPro" id="IPR000847">
    <property type="entry name" value="LysR_HTH_N"/>
</dbReference>
<evidence type="ECO:0000256" key="3">
    <source>
        <dbReference type="ARBA" id="ARBA00023125"/>
    </source>
</evidence>
<reference evidence="7" key="1">
    <citation type="journal article" date="2019" name="Int. J. Syst. Evol. Microbiol.">
        <title>The Global Catalogue of Microorganisms (GCM) 10K type strain sequencing project: providing services to taxonomists for standard genome sequencing and annotation.</title>
        <authorList>
            <consortium name="The Broad Institute Genomics Platform"/>
            <consortium name="The Broad Institute Genome Sequencing Center for Infectious Disease"/>
            <person name="Wu L."/>
            <person name="Ma J."/>
        </authorList>
    </citation>
    <scope>NUCLEOTIDE SEQUENCE [LARGE SCALE GENOMIC DNA]</scope>
    <source>
        <strain evidence="7">DFY28</strain>
    </source>
</reference>
<protein>
    <submittedName>
        <fullName evidence="6">LysR family transcriptional regulator</fullName>
    </submittedName>
</protein>
<dbReference type="InterPro" id="IPR005119">
    <property type="entry name" value="LysR_subst-bd"/>
</dbReference>
<dbReference type="InterPro" id="IPR058163">
    <property type="entry name" value="LysR-type_TF_proteobact-type"/>
</dbReference>
<dbReference type="PROSITE" id="PS50931">
    <property type="entry name" value="HTH_LYSR"/>
    <property type="match status" value="1"/>
</dbReference>
<dbReference type="Pfam" id="PF00126">
    <property type="entry name" value="HTH_1"/>
    <property type="match status" value="1"/>
</dbReference>